<dbReference type="GO" id="GO:0006574">
    <property type="term" value="P:L-valine catabolic process"/>
    <property type="evidence" value="ECO:0007669"/>
    <property type="project" value="TreeGrafter"/>
</dbReference>
<evidence type="ECO:0000256" key="3">
    <source>
        <dbReference type="ARBA" id="ARBA00022801"/>
    </source>
</evidence>
<keyword evidence="4" id="KW-1133">Transmembrane helix</keyword>
<dbReference type="GO" id="GO:0005829">
    <property type="term" value="C:cytosol"/>
    <property type="evidence" value="ECO:0007669"/>
    <property type="project" value="TreeGrafter"/>
</dbReference>
<name>A0A2P6ARE4_9GAMM</name>
<organism evidence="6 7">
    <name type="scientific">Amnimonas aquatica</name>
    <dbReference type="NCBI Taxonomy" id="2094561"/>
    <lineage>
        <taxon>Bacteria</taxon>
        <taxon>Pseudomonadati</taxon>
        <taxon>Pseudomonadota</taxon>
        <taxon>Gammaproteobacteria</taxon>
        <taxon>Moraxellales</taxon>
        <taxon>Moraxellaceae</taxon>
        <taxon>Amnimonas</taxon>
    </lineage>
</organism>
<keyword evidence="3" id="KW-0378">Hydrolase</keyword>
<dbReference type="GO" id="GO:0003860">
    <property type="term" value="F:3-hydroxyisobutyryl-CoA hydrolase activity"/>
    <property type="evidence" value="ECO:0007669"/>
    <property type="project" value="UniProtKB-EC"/>
</dbReference>
<proteinExistence type="predicted"/>
<dbReference type="CDD" id="cd06558">
    <property type="entry name" value="crotonase-like"/>
    <property type="match status" value="1"/>
</dbReference>
<dbReference type="InterPro" id="IPR032259">
    <property type="entry name" value="HIBYL-CoA-H"/>
</dbReference>
<keyword evidence="7" id="KW-1185">Reference proteome</keyword>
<dbReference type="Proteomes" id="UP000243900">
    <property type="component" value="Unassembled WGS sequence"/>
</dbReference>
<dbReference type="Pfam" id="PF16113">
    <property type="entry name" value="ECH_2"/>
    <property type="match status" value="1"/>
</dbReference>
<dbReference type="PANTHER" id="PTHR43176">
    <property type="entry name" value="3-HYDROXYISOBUTYRYL-COA HYDROLASE-RELATED"/>
    <property type="match status" value="1"/>
</dbReference>
<dbReference type="PANTHER" id="PTHR43176:SF3">
    <property type="entry name" value="3-HYDROXYISOBUTYRYL-COA HYDROLASE, MITOCHONDRIAL"/>
    <property type="match status" value="1"/>
</dbReference>
<dbReference type="InterPro" id="IPR045004">
    <property type="entry name" value="ECH_dom"/>
</dbReference>
<dbReference type="SUPFAM" id="SSF52096">
    <property type="entry name" value="ClpP/crotonase"/>
    <property type="match status" value="1"/>
</dbReference>
<dbReference type="AlphaFoldDB" id="A0A2P6ARE4"/>
<evidence type="ECO:0000256" key="4">
    <source>
        <dbReference type="SAM" id="Phobius"/>
    </source>
</evidence>
<gene>
    <name evidence="6" type="ORF">C5O18_07805</name>
</gene>
<keyword evidence="4" id="KW-0472">Membrane</keyword>
<feature type="non-terminal residue" evidence="6">
    <location>
        <position position="171"/>
    </location>
</feature>
<sequence length="171" mass="18361">MDPVKFDHVVTSDGNLLAVATLDAERSLNALTLEMVELLLPKLAEWAADARVVAVLLRGRGERALCAGGDVRRLTEAARTGQGDAGHAAEFFAREYRLDYAIHRFPKPLLVWGSGVVMGGGMGLFAGAGFRIVTDTTRMAMPEITIGLYPDVGGSYFLSRLPGRLGLFLGL</sequence>
<keyword evidence="4" id="KW-0812">Transmembrane</keyword>
<dbReference type="Gene3D" id="3.90.226.10">
    <property type="entry name" value="2-enoyl-CoA Hydratase, Chain A, domain 1"/>
    <property type="match status" value="1"/>
</dbReference>
<reference evidence="7" key="1">
    <citation type="submission" date="2018-02" db="EMBL/GenBank/DDBJ databases">
        <title>Genome sequencing of Solimonas sp. HR-BB.</title>
        <authorList>
            <person name="Lee Y."/>
            <person name="Jeon C.O."/>
        </authorList>
    </citation>
    <scope>NUCLEOTIDE SEQUENCE [LARGE SCALE GENOMIC DNA]</scope>
    <source>
        <strain evidence="7">HR-E</strain>
    </source>
</reference>
<evidence type="ECO:0000256" key="2">
    <source>
        <dbReference type="ARBA" id="ARBA00011915"/>
    </source>
</evidence>
<evidence type="ECO:0000256" key="1">
    <source>
        <dbReference type="ARBA" id="ARBA00001709"/>
    </source>
</evidence>
<feature type="domain" description="Enoyl-CoA hydratase/isomerase" evidence="5">
    <location>
        <begin position="18"/>
        <end position="171"/>
    </location>
</feature>
<protein>
    <recommendedName>
        <fullName evidence="2">3-hydroxyisobutyryl-CoA hydrolase</fullName>
        <ecNumber evidence="2">3.1.2.4</ecNumber>
    </recommendedName>
</protein>
<dbReference type="EMBL" id="PTQZ01000201">
    <property type="protein sequence ID" value="PQA36811.1"/>
    <property type="molecule type" value="Genomic_DNA"/>
</dbReference>
<dbReference type="InterPro" id="IPR029045">
    <property type="entry name" value="ClpP/crotonase-like_dom_sf"/>
</dbReference>
<evidence type="ECO:0000313" key="7">
    <source>
        <dbReference type="Proteomes" id="UP000243900"/>
    </source>
</evidence>
<evidence type="ECO:0000313" key="6">
    <source>
        <dbReference type="EMBL" id="PQA36811.1"/>
    </source>
</evidence>
<comment type="caution">
    <text evidence="6">The sequence shown here is derived from an EMBL/GenBank/DDBJ whole genome shotgun (WGS) entry which is preliminary data.</text>
</comment>
<comment type="catalytic activity">
    <reaction evidence="1">
        <text>3-hydroxy-2-methylpropanoyl-CoA + H2O = 3-hydroxy-2-methylpropanoate + CoA + H(+)</text>
        <dbReference type="Rhea" id="RHEA:20888"/>
        <dbReference type="ChEBI" id="CHEBI:11805"/>
        <dbReference type="ChEBI" id="CHEBI:15377"/>
        <dbReference type="ChEBI" id="CHEBI:15378"/>
        <dbReference type="ChEBI" id="CHEBI:57287"/>
        <dbReference type="ChEBI" id="CHEBI:57340"/>
        <dbReference type="EC" id="3.1.2.4"/>
    </reaction>
</comment>
<evidence type="ECO:0000259" key="5">
    <source>
        <dbReference type="Pfam" id="PF16113"/>
    </source>
</evidence>
<accession>A0A2P6ARE4</accession>
<dbReference type="EC" id="3.1.2.4" evidence="2"/>
<feature type="transmembrane region" description="Helical" evidence="4">
    <location>
        <begin position="109"/>
        <end position="133"/>
    </location>
</feature>